<evidence type="ECO:0000313" key="2">
    <source>
        <dbReference type="EMBL" id="CAJ2513221.1"/>
    </source>
</evidence>
<keyword evidence="1" id="KW-0040">ANK repeat</keyword>
<dbReference type="Proteomes" id="UP001295740">
    <property type="component" value="Unassembled WGS sequence"/>
</dbReference>
<dbReference type="PROSITE" id="PS50088">
    <property type="entry name" value="ANK_REPEAT"/>
    <property type="match status" value="1"/>
</dbReference>
<dbReference type="AlphaFoldDB" id="A0AAI8YQC7"/>
<name>A0AAI8YQC7_9PEZI</name>
<dbReference type="SMART" id="SM00248">
    <property type="entry name" value="ANK"/>
    <property type="match status" value="3"/>
</dbReference>
<dbReference type="EMBL" id="CAUWAG010000020">
    <property type="protein sequence ID" value="CAJ2513221.1"/>
    <property type="molecule type" value="Genomic_DNA"/>
</dbReference>
<dbReference type="InterPro" id="IPR002110">
    <property type="entry name" value="Ankyrin_rpt"/>
</dbReference>
<dbReference type="SUPFAM" id="SSF48403">
    <property type="entry name" value="Ankyrin repeat"/>
    <property type="match status" value="1"/>
</dbReference>
<evidence type="ECO:0000313" key="3">
    <source>
        <dbReference type="Proteomes" id="UP001295740"/>
    </source>
</evidence>
<protein>
    <submittedName>
        <fullName evidence="2">Uu.00g013400.m01.CDS01</fullName>
    </submittedName>
</protein>
<dbReference type="Gene3D" id="1.25.40.20">
    <property type="entry name" value="Ankyrin repeat-containing domain"/>
    <property type="match status" value="1"/>
</dbReference>
<sequence length="413" mass="46100">MSCLVIADHITNPVDLFYFTLTCKDLWHLLGHRTCEKDAQFQQSLEGIPVLAHDDQRIPILHHVIETSRDIQTVEKAVKAFSKVFPGSLDGYWREGFRYSAPLITAITLGRKDIVEMLLDHGANIDIKVHSLNNPTHQRPHTSTTHTPPEVSGYPCYQICYSTLTAAIRADKKEIAELLVARGLDLDGISTPTFYDLVDTDWTTVMRQVGAAYLPWTDVWDGRYGCTNRLLLREARKGRASVANIDMLVELAGMAPRIDGILDDKPYLGLKINKPQCAIYFLRAKEAWGYDHMLSPERCVDLSFGDDWNIECSKYLYSRRGYYNLEGRDLLTIALRGSPKTPRTIEFLVNNGCALDQSHPWSARCAAVTLSSSNFRSGPCPERAVLVLQRSSVATAGICSDEGSLALGGLCFA</sequence>
<organism evidence="2 3">
    <name type="scientific">Anthostomella pinea</name>
    <dbReference type="NCBI Taxonomy" id="933095"/>
    <lineage>
        <taxon>Eukaryota</taxon>
        <taxon>Fungi</taxon>
        <taxon>Dikarya</taxon>
        <taxon>Ascomycota</taxon>
        <taxon>Pezizomycotina</taxon>
        <taxon>Sordariomycetes</taxon>
        <taxon>Xylariomycetidae</taxon>
        <taxon>Xylariales</taxon>
        <taxon>Xylariaceae</taxon>
        <taxon>Anthostomella</taxon>
    </lineage>
</organism>
<proteinExistence type="predicted"/>
<reference evidence="2" key="1">
    <citation type="submission" date="2023-10" db="EMBL/GenBank/DDBJ databases">
        <authorList>
            <person name="Hackl T."/>
        </authorList>
    </citation>
    <scope>NUCLEOTIDE SEQUENCE</scope>
</reference>
<evidence type="ECO:0000256" key="1">
    <source>
        <dbReference type="PROSITE-ProRule" id="PRU00023"/>
    </source>
</evidence>
<gene>
    <name evidence="2" type="ORF">KHLLAP_LOCUS13689</name>
</gene>
<dbReference type="Pfam" id="PF00023">
    <property type="entry name" value="Ank"/>
    <property type="match status" value="1"/>
</dbReference>
<dbReference type="InterPro" id="IPR036770">
    <property type="entry name" value="Ankyrin_rpt-contain_sf"/>
</dbReference>
<accession>A0AAI8YQC7</accession>
<keyword evidence="3" id="KW-1185">Reference proteome</keyword>
<dbReference type="PROSITE" id="PS50297">
    <property type="entry name" value="ANK_REP_REGION"/>
    <property type="match status" value="1"/>
</dbReference>
<feature type="repeat" description="ANK" evidence="1">
    <location>
        <begin position="98"/>
        <end position="130"/>
    </location>
</feature>
<comment type="caution">
    <text evidence="2">The sequence shown here is derived from an EMBL/GenBank/DDBJ whole genome shotgun (WGS) entry which is preliminary data.</text>
</comment>